<comment type="caution">
    <text evidence="14">The sequence shown here is derived from an EMBL/GenBank/DDBJ whole genome shotgun (WGS) entry which is preliminary data.</text>
</comment>
<comment type="subunit">
    <text evidence="4">Homodimer.</text>
</comment>
<feature type="domain" description="Aminotransferase class I/classII large" evidence="13">
    <location>
        <begin position="31"/>
        <end position="370"/>
    </location>
</feature>
<dbReference type="PANTHER" id="PTHR13693:SF100">
    <property type="entry name" value="8-AMINO-7-OXONONANOATE SYNTHASE"/>
    <property type="match status" value="1"/>
</dbReference>
<keyword evidence="8 12" id="KW-0663">Pyridoxal phosphate</keyword>
<accession>A0A561TPE6</accession>
<comment type="catalytic activity">
    <reaction evidence="11">
        <text>6-carboxyhexanoyl-[ACP] + L-alanine + H(+) = (8S)-8-amino-7-oxononanoate + holo-[ACP] + CO2</text>
        <dbReference type="Rhea" id="RHEA:42288"/>
        <dbReference type="Rhea" id="RHEA-COMP:9685"/>
        <dbReference type="Rhea" id="RHEA-COMP:9955"/>
        <dbReference type="ChEBI" id="CHEBI:15378"/>
        <dbReference type="ChEBI" id="CHEBI:16526"/>
        <dbReference type="ChEBI" id="CHEBI:57972"/>
        <dbReference type="ChEBI" id="CHEBI:64479"/>
        <dbReference type="ChEBI" id="CHEBI:78846"/>
        <dbReference type="ChEBI" id="CHEBI:149468"/>
        <dbReference type="EC" id="2.3.1.47"/>
    </reaction>
</comment>
<dbReference type="EMBL" id="VIWV01000001">
    <property type="protein sequence ID" value="TWF88996.1"/>
    <property type="molecule type" value="Genomic_DNA"/>
</dbReference>
<evidence type="ECO:0000256" key="10">
    <source>
        <dbReference type="ARBA" id="ARBA00033381"/>
    </source>
</evidence>
<dbReference type="Gene3D" id="3.90.1150.10">
    <property type="entry name" value="Aspartate Aminotransferase, domain 1"/>
    <property type="match status" value="1"/>
</dbReference>
<dbReference type="EC" id="2.3.1.47" evidence="5"/>
<gene>
    <name evidence="14" type="ORF">FHX78_116037</name>
</gene>
<comment type="similarity">
    <text evidence="3">Belongs to the class-II pyridoxal-phosphate-dependent aminotransferase family. BioF subfamily.</text>
</comment>
<organism evidence="14 15">
    <name type="scientific">Streptomyces capillispiralis</name>
    <dbReference type="NCBI Taxonomy" id="68182"/>
    <lineage>
        <taxon>Bacteria</taxon>
        <taxon>Bacillati</taxon>
        <taxon>Actinomycetota</taxon>
        <taxon>Actinomycetes</taxon>
        <taxon>Kitasatosporales</taxon>
        <taxon>Streptomycetaceae</taxon>
        <taxon>Streptomyces</taxon>
    </lineage>
</organism>
<dbReference type="OrthoDB" id="9807157at2"/>
<evidence type="ECO:0000256" key="6">
    <source>
        <dbReference type="ARBA" id="ARBA00022679"/>
    </source>
</evidence>
<dbReference type="GO" id="GO:0030170">
    <property type="term" value="F:pyridoxal phosphate binding"/>
    <property type="evidence" value="ECO:0007669"/>
    <property type="project" value="InterPro"/>
</dbReference>
<evidence type="ECO:0000256" key="9">
    <source>
        <dbReference type="ARBA" id="ARBA00032610"/>
    </source>
</evidence>
<dbReference type="RefSeq" id="WP_145870584.1">
    <property type="nucleotide sequence ID" value="NZ_BNCE01000009.1"/>
</dbReference>
<comment type="pathway">
    <text evidence="2">Cofactor biosynthesis; biotin biosynthesis.</text>
</comment>
<dbReference type="InterPro" id="IPR015424">
    <property type="entry name" value="PyrdxlP-dep_Trfase"/>
</dbReference>
<dbReference type="InterPro" id="IPR050087">
    <property type="entry name" value="AON_synthase_class-II"/>
</dbReference>
<evidence type="ECO:0000256" key="3">
    <source>
        <dbReference type="ARBA" id="ARBA00010008"/>
    </source>
</evidence>
<dbReference type="GO" id="GO:0009102">
    <property type="term" value="P:biotin biosynthetic process"/>
    <property type="evidence" value="ECO:0007669"/>
    <property type="project" value="UniProtKB-KW"/>
</dbReference>
<sequence>MAFGWIDEQAARRRRAGLVRTLRPRAAGTALLDLASNDYLGLARHPEVTEGAARAARTWGGGSTGSRLVTGTTELHAELERELAAFCGFEAALVLSSGYAANLAAVTALAPHGSLIVSDAGNHASLIDGCRLARGTAQVTAHADPDAVRKTLGGHDGPAVAVSDTVFSVDGDAAPLAALAEACREHGAGLVLDDAHGLGVLGDGGRGAPYAAGLAGADDVVVTVTLSKSLGSQGGAVLGPARVIEHLVNTARTFIFDTGLAPAAAGAALAALRLLRREPGRAARAGAVARELHGRLTAAGLEAVRPDAAVVSVRAPSPEQAVRWAADCRAAGLSVGCFRPPSVPDGISRLRLTARADLSGAEIERAVRVIGETRP</sequence>
<dbReference type="Gene3D" id="3.40.640.10">
    <property type="entry name" value="Type I PLP-dependent aspartate aminotransferase-like (Major domain)"/>
    <property type="match status" value="1"/>
</dbReference>
<evidence type="ECO:0000313" key="14">
    <source>
        <dbReference type="EMBL" id="TWF88996.1"/>
    </source>
</evidence>
<evidence type="ECO:0000256" key="4">
    <source>
        <dbReference type="ARBA" id="ARBA00011738"/>
    </source>
</evidence>
<dbReference type="PANTHER" id="PTHR13693">
    <property type="entry name" value="CLASS II AMINOTRANSFERASE/8-AMINO-7-OXONONANOATE SYNTHASE"/>
    <property type="match status" value="1"/>
</dbReference>
<dbReference type="InterPro" id="IPR015421">
    <property type="entry name" value="PyrdxlP-dep_Trfase_major"/>
</dbReference>
<reference evidence="14 15" key="1">
    <citation type="submission" date="2019-06" db="EMBL/GenBank/DDBJ databases">
        <title>Sequencing the genomes of 1000 actinobacteria strains.</title>
        <authorList>
            <person name="Klenk H.-P."/>
        </authorList>
    </citation>
    <scope>NUCLEOTIDE SEQUENCE [LARGE SCALE GENOMIC DNA]</scope>
    <source>
        <strain evidence="14 15">DSM 41695</strain>
    </source>
</reference>
<evidence type="ECO:0000256" key="7">
    <source>
        <dbReference type="ARBA" id="ARBA00022756"/>
    </source>
</evidence>
<evidence type="ECO:0000256" key="8">
    <source>
        <dbReference type="ARBA" id="ARBA00022898"/>
    </source>
</evidence>
<dbReference type="PROSITE" id="PS00599">
    <property type="entry name" value="AA_TRANSFER_CLASS_2"/>
    <property type="match status" value="1"/>
</dbReference>
<evidence type="ECO:0000256" key="5">
    <source>
        <dbReference type="ARBA" id="ARBA00013187"/>
    </source>
</evidence>
<keyword evidence="15" id="KW-1185">Reference proteome</keyword>
<evidence type="ECO:0000313" key="15">
    <source>
        <dbReference type="Proteomes" id="UP000316603"/>
    </source>
</evidence>
<dbReference type="InterPro" id="IPR004839">
    <property type="entry name" value="Aminotransferase_I/II_large"/>
</dbReference>
<protein>
    <recommendedName>
        <fullName evidence="5">8-amino-7-oxononanoate synthase</fullName>
        <ecNumber evidence="5">2.3.1.47</ecNumber>
    </recommendedName>
    <alternativeName>
        <fullName evidence="9">7-keto-8-amino-pelargonic acid synthase</fullName>
    </alternativeName>
    <alternativeName>
        <fullName evidence="10">8-amino-7-ketopelargonate synthase</fullName>
    </alternativeName>
</protein>
<keyword evidence="6" id="KW-0808">Transferase</keyword>
<dbReference type="InterPro" id="IPR015422">
    <property type="entry name" value="PyrdxlP-dep_Trfase_small"/>
</dbReference>
<dbReference type="SUPFAM" id="SSF53383">
    <property type="entry name" value="PLP-dependent transferases"/>
    <property type="match status" value="1"/>
</dbReference>
<dbReference type="Proteomes" id="UP000316603">
    <property type="component" value="Unassembled WGS sequence"/>
</dbReference>
<dbReference type="InterPro" id="IPR001917">
    <property type="entry name" value="Aminotrans_II_pyridoxalP_BS"/>
</dbReference>
<dbReference type="GO" id="GO:0008710">
    <property type="term" value="F:8-amino-7-oxononanoate synthase activity"/>
    <property type="evidence" value="ECO:0007669"/>
    <property type="project" value="UniProtKB-EC"/>
</dbReference>
<dbReference type="AlphaFoldDB" id="A0A561TPE6"/>
<evidence type="ECO:0000256" key="12">
    <source>
        <dbReference type="RuleBase" id="RU003693"/>
    </source>
</evidence>
<evidence type="ECO:0000259" key="13">
    <source>
        <dbReference type="Pfam" id="PF00155"/>
    </source>
</evidence>
<keyword evidence="7" id="KW-0093">Biotin biosynthesis</keyword>
<proteinExistence type="inferred from homology"/>
<name>A0A561TPE6_9ACTN</name>
<evidence type="ECO:0000256" key="1">
    <source>
        <dbReference type="ARBA" id="ARBA00001933"/>
    </source>
</evidence>
<evidence type="ECO:0000256" key="11">
    <source>
        <dbReference type="ARBA" id="ARBA00047715"/>
    </source>
</evidence>
<comment type="cofactor">
    <cofactor evidence="1 12">
        <name>pyridoxal 5'-phosphate</name>
        <dbReference type="ChEBI" id="CHEBI:597326"/>
    </cofactor>
</comment>
<dbReference type="Pfam" id="PF00155">
    <property type="entry name" value="Aminotran_1_2"/>
    <property type="match status" value="1"/>
</dbReference>
<evidence type="ECO:0000256" key="2">
    <source>
        <dbReference type="ARBA" id="ARBA00004746"/>
    </source>
</evidence>